<evidence type="ECO:0000256" key="2">
    <source>
        <dbReference type="SAM" id="Phobius"/>
    </source>
</evidence>
<evidence type="ECO:0000256" key="1">
    <source>
        <dbReference type="SAM" id="MobiDB-lite"/>
    </source>
</evidence>
<feature type="compositionally biased region" description="Basic and acidic residues" evidence="1">
    <location>
        <begin position="167"/>
        <end position="176"/>
    </location>
</feature>
<keyword evidence="2" id="KW-0472">Membrane</keyword>
<keyword evidence="4" id="KW-1185">Reference proteome</keyword>
<dbReference type="RefSeq" id="WP_346760040.1">
    <property type="nucleotide sequence ID" value="NZ_JAUJEB010000005.1"/>
</dbReference>
<keyword evidence="2" id="KW-1133">Transmembrane helix</keyword>
<comment type="caution">
    <text evidence="3">The sequence shown here is derived from an EMBL/GenBank/DDBJ whole genome shotgun (WGS) entry which is preliminary data.</text>
</comment>
<protein>
    <submittedName>
        <fullName evidence="3">Uncharacterized protein</fullName>
    </submittedName>
</protein>
<dbReference type="EMBL" id="JAUJEB010000005">
    <property type="protein sequence ID" value="MDN5214700.1"/>
    <property type="molecule type" value="Genomic_DNA"/>
</dbReference>
<reference evidence="3" key="1">
    <citation type="submission" date="2023-06" db="EMBL/GenBank/DDBJ databases">
        <title>Genomic of Agaribacillus aureum.</title>
        <authorList>
            <person name="Wang G."/>
        </authorList>
    </citation>
    <scope>NUCLEOTIDE SEQUENCE</scope>
    <source>
        <strain evidence="3">BMA12</strain>
    </source>
</reference>
<proteinExistence type="predicted"/>
<accession>A0ABT8LD76</accession>
<feature type="region of interest" description="Disordered" evidence="1">
    <location>
        <begin position="141"/>
        <end position="182"/>
    </location>
</feature>
<name>A0ABT8LD76_9BACT</name>
<sequence>MNQNERNLFDSIINKRRKNLFIFTFGATGMGKSSLLTYLFYQIKKRFGFEENLQDGYSSKLFQEYVQNFELNSKLPHETASLRSQALAGTPFQYVDVTIDSPKDRIDKTKITFLEFAGEDIESIDKGFNEILINYKAKLDEPSPESVPKTSTPKRGPLGVKSGKTPESIKKQETTKAKAVPPTNGYSPGEAVKFIKQLDDLLTNPDIYIMCFLVASVQYARVEDFLIGKFISLIKQNSKYVSKLVSANLIVTKWDLAMRPDEDIESFAKENLSNSFNLLSKVGENGTEFNLLPFSVGKIDPYDALHVKEPNMEYAVEILELITKTIKSEKPITSTTPIKKNNALKKNKKSWWKKYW</sequence>
<gene>
    <name evidence="3" type="ORF">QQ020_21660</name>
</gene>
<evidence type="ECO:0000313" key="4">
    <source>
        <dbReference type="Proteomes" id="UP001172083"/>
    </source>
</evidence>
<keyword evidence="2" id="KW-0812">Transmembrane</keyword>
<organism evidence="3 4">
    <name type="scientific">Agaribacillus aureus</name>
    <dbReference type="NCBI Taxonomy" id="3051825"/>
    <lineage>
        <taxon>Bacteria</taxon>
        <taxon>Pseudomonadati</taxon>
        <taxon>Bacteroidota</taxon>
        <taxon>Cytophagia</taxon>
        <taxon>Cytophagales</taxon>
        <taxon>Splendidivirgaceae</taxon>
        <taxon>Agaribacillus</taxon>
    </lineage>
</organism>
<feature type="transmembrane region" description="Helical" evidence="2">
    <location>
        <begin position="20"/>
        <end position="41"/>
    </location>
</feature>
<evidence type="ECO:0000313" key="3">
    <source>
        <dbReference type="EMBL" id="MDN5214700.1"/>
    </source>
</evidence>
<dbReference type="Proteomes" id="UP001172083">
    <property type="component" value="Unassembled WGS sequence"/>
</dbReference>